<dbReference type="Pfam" id="PF01734">
    <property type="entry name" value="Patatin"/>
    <property type="match status" value="1"/>
</dbReference>
<dbReference type="InterPro" id="IPR050301">
    <property type="entry name" value="NTE"/>
</dbReference>
<gene>
    <name evidence="6" type="ORF">AYM40_10100</name>
</gene>
<dbReference type="InterPro" id="IPR016035">
    <property type="entry name" value="Acyl_Trfase/lysoPLipase"/>
</dbReference>
<evidence type="ECO:0000313" key="6">
    <source>
        <dbReference type="EMBL" id="ANB72683.1"/>
    </source>
</evidence>
<evidence type="ECO:0000259" key="5">
    <source>
        <dbReference type="PROSITE" id="PS51635"/>
    </source>
</evidence>
<dbReference type="KEGG" id="buz:AYM40_10100"/>
<comment type="caution">
    <text evidence="4">Lacks conserved residue(s) required for the propagation of feature annotation.</text>
</comment>
<evidence type="ECO:0000313" key="7">
    <source>
        <dbReference type="Proteomes" id="UP000076852"/>
    </source>
</evidence>
<evidence type="ECO:0000256" key="3">
    <source>
        <dbReference type="ARBA" id="ARBA00023098"/>
    </source>
</evidence>
<keyword evidence="1" id="KW-0378">Hydrolase</keyword>
<dbReference type="PROSITE" id="PS51635">
    <property type="entry name" value="PNPLA"/>
    <property type="match status" value="1"/>
</dbReference>
<dbReference type="PANTHER" id="PTHR14226">
    <property type="entry name" value="NEUROPATHY TARGET ESTERASE/SWISS CHEESE D.MELANOGASTER"/>
    <property type="match status" value="1"/>
</dbReference>
<dbReference type="PANTHER" id="PTHR14226:SF78">
    <property type="entry name" value="SLR0060 PROTEIN"/>
    <property type="match status" value="1"/>
</dbReference>
<feature type="short sequence motif" description="DGA/G" evidence="4">
    <location>
        <begin position="205"/>
        <end position="207"/>
    </location>
</feature>
<dbReference type="SUPFAM" id="SSF52151">
    <property type="entry name" value="FabD/lysophospholipase-like"/>
    <property type="match status" value="1"/>
</dbReference>
<evidence type="ECO:0000256" key="1">
    <source>
        <dbReference type="ARBA" id="ARBA00022801"/>
    </source>
</evidence>
<reference evidence="6 7" key="1">
    <citation type="journal article" date="2016" name="Gene">
        <title>PacBio SMRT assembly of a complex multi-replicon genome reveals chlorocatechol degradative operon in a region of genome plasticity.</title>
        <authorList>
            <person name="Ricker N."/>
            <person name="Shen S.Y."/>
            <person name="Goordial J."/>
            <person name="Jin S."/>
            <person name="Fulthorpe R.R."/>
        </authorList>
    </citation>
    <scope>NUCLEOTIDE SEQUENCE [LARGE SCALE GENOMIC DNA]</scope>
    <source>
        <strain evidence="6 7">OLGA172</strain>
    </source>
</reference>
<dbReference type="Gene3D" id="3.40.1090.10">
    <property type="entry name" value="Cytosolic phospholipase A2 catalytic domain"/>
    <property type="match status" value="2"/>
</dbReference>
<dbReference type="RefSeq" id="WP_063496107.1">
    <property type="nucleotide sequence ID" value="NZ_CP014578.1"/>
</dbReference>
<keyword evidence="7" id="KW-1185">Reference proteome</keyword>
<dbReference type="EMBL" id="CP014578">
    <property type="protein sequence ID" value="ANB72683.1"/>
    <property type="molecule type" value="Genomic_DNA"/>
</dbReference>
<keyword evidence="3" id="KW-0443">Lipid metabolism</keyword>
<dbReference type="Proteomes" id="UP000076852">
    <property type="component" value="Chromosome 1"/>
</dbReference>
<name>A0A161I235_9BURK</name>
<accession>A0A161I235</accession>
<organism evidence="6 7">
    <name type="scientific">Paraburkholderia phytofirmans OLGA172</name>
    <dbReference type="NCBI Taxonomy" id="1417228"/>
    <lineage>
        <taxon>Bacteria</taxon>
        <taxon>Pseudomonadati</taxon>
        <taxon>Pseudomonadota</taxon>
        <taxon>Betaproteobacteria</taxon>
        <taxon>Burkholderiales</taxon>
        <taxon>Burkholderiaceae</taxon>
        <taxon>Paraburkholderia</taxon>
    </lineage>
</organism>
<dbReference type="AlphaFoldDB" id="A0A161I235"/>
<keyword evidence="2" id="KW-0442">Lipid degradation</keyword>
<proteinExistence type="predicted"/>
<dbReference type="GO" id="GO:0016042">
    <property type="term" value="P:lipid catabolic process"/>
    <property type="evidence" value="ECO:0007669"/>
    <property type="project" value="UniProtKB-KW"/>
</dbReference>
<sequence>MSDTGSNRKIGLALQGGGAHAAFTWGVLDRLLDEVAKGELFIKAISGTGGGALNGAACAYGLHDNAGEAKRLLELLWNAVGARSSWHPFLFNSPTAELDSPRRSNVDSNLFVIGQRVLQQVSSPYLTPWLQDPIGSIMEQVIPDFGRLNEHSDGAPDLYVAATNVNRTALRIFGPGEITSKALMASTCYPTLFQAVEIDGEFYWDGGYMANPALNPLVDSVDDLLTILIDPLCVEHGPPKLPRQIVNRINEVSFGSSWVTEVRQIELINQLIRDKVIPLEATNGKTYAEKRFHVIRADDFMEEIGAASKNTPSPGFFLALRKAGWKAGNAWVQCHLAVIDVRSSFDIDTEVKNRLNGSASTIRSQQPTNGKP</sequence>
<feature type="domain" description="PNPLA" evidence="5">
    <location>
        <begin position="12"/>
        <end position="218"/>
    </location>
</feature>
<evidence type="ECO:0000256" key="2">
    <source>
        <dbReference type="ARBA" id="ARBA00022963"/>
    </source>
</evidence>
<dbReference type="GO" id="GO:0016787">
    <property type="term" value="F:hydrolase activity"/>
    <property type="evidence" value="ECO:0007669"/>
    <property type="project" value="UniProtKB-KW"/>
</dbReference>
<dbReference type="OrthoDB" id="9770965at2"/>
<evidence type="ECO:0000256" key="4">
    <source>
        <dbReference type="PROSITE-ProRule" id="PRU01161"/>
    </source>
</evidence>
<dbReference type="InterPro" id="IPR002641">
    <property type="entry name" value="PNPLA_dom"/>
</dbReference>
<dbReference type="STRING" id="1804984.AYM40_10100"/>
<protein>
    <submittedName>
        <fullName evidence="6">Patatin</fullName>
    </submittedName>
</protein>